<reference evidence="2" key="4">
    <citation type="journal article" date="2020" name="Int. J. Syst. Evol. Microbiol.">
        <title>Corynebacterium silvaticum sp. nov., a unique group of NTTB corynebacteria in wild boar and roe deer.</title>
        <authorList>
            <person name="Dangel A."/>
            <person name="Berger A."/>
            <person name="Rau J."/>
            <person name="Eisenberg T."/>
            <person name="Kampfer P."/>
            <person name="Margos G."/>
            <person name="Contzen M."/>
            <person name="Busse H.J."/>
            <person name="Konrad R."/>
            <person name="Peters M."/>
            <person name="Sting R."/>
            <person name="Sing A."/>
        </authorList>
    </citation>
    <scope>NUCLEOTIDE SEQUENCE</scope>
    <source>
        <strain evidence="2">PO100/5</strain>
    </source>
</reference>
<gene>
    <name evidence="2" type="ORF">CBE74_04590</name>
</gene>
<reference evidence="2" key="2">
    <citation type="submission" date="2017-05" db="EMBL/GenBank/DDBJ databases">
        <authorList>
            <person name="Oliveira G."/>
            <person name="Souza T."/>
            <person name="Jamal S."/>
            <person name="Jaiswal A."/>
            <person name="Lima A."/>
            <person name="Gomide A."/>
            <person name="FIgueiredo H."/>
            <person name="Vasco V."/>
        </authorList>
    </citation>
    <scope>NUCLEOTIDE SEQUENCE</scope>
    <source>
        <strain evidence="2">PO100/5</strain>
    </source>
</reference>
<reference evidence="2" key="3">
    <citation type="journal article" date="2020" name="Antonie Van Leeuwenhoek">
        <title>Phylogenomic characterisation of a novel corynebacterial species pathogenic to animals.</title>
        <authorList>
            <person name="Moller J."/>
            <person name="Musella L."/>
            <person name="Melnikov V."/>
            <person name="Geissdorfer W."/>
            <person name="Burkovski A."/>
            <person name="Sangal V."/>
        </authorList>
    </citation>
    <scope>NUCLEOTIDE SEQUENCE</scope>
    <source>
        <strain evidence="2">PO100/5</strain>
    </source>
</reference>
<reference evidence="2" key="1">
    <citation type="journal article" date="2014" name="BMC Vet. Res.">
        <title>First report of Corynebacterium pseudotuberculosis from caseous lymphadenitis lesions in Black Alentejano pig (Sus scrofa domesticus).</title>
        <authorList>
            <person name="Oliveira M."/>
            <person name="Barroco C."/>
            <person name="Mottola C."/>
            <person name="Santos R."/>
            <person name="Lemsaddek A."/>
            <person name="Tavares L."/>
            <person name="Semedo-Lemsaddek T."/>
        </authorList>
    </citation>
    <scope>NUCLEOTIDE SEQUENCE [LARGE SCALE GENOMIC DNA]</scope>
    <source>
        <strain evidence="2">PO100/5</strain>
    </source>
</reference>
<accession>A0A7U5K8X5</accession>
<dbReference type="KEGG" id="csil:CBE74_04590"/>
<reference evidence="2" key="5">
    <citation type="journal article" date="2020" name="PLoS ONE">
        <title>Taxonomic classification of strain PO100/5 shows a broader geographic distribution and genetic markers of the recently described Corynebacterium silvaticum.</title>
        <authorList>
            <person name="Viana M.V.C."/>
            <person name="Profeta R."/>
            <person name="da Silva A.L."/>
            <person name="Hurtado R."/>
            <person name="Cerqueira J.C."/>
            <person name="Ribeiro B.F.S."/>
            <person name="Almeida M.O."/>
            <person name="Morais-Rodrigues F."/>
            <person name="Soares S.C."/>
            <person name="Oliveira M."/>
            <person name="Tavares L."/>
            <person name="Figueiredo H."/>
            <person name="Wattam A.R."/>
            <person name="Barh D."/>
            <person name="Ghosh P."/>
            <person name="Silva A."/>
            <person name="Azevedo V."/>
        </authorList>
    </citation>
    <scope>NUCLEOTIDE SEQUENCE</scope>
    <source>
        <strain evidence="2">PO100/5</strain>
    </source>
</reference>
<name>A0A7U5K8X5_9CORY</name>
<dbReference type="AlphaFoldDB" id="A0A7U5K8X5"/>
<protein>
    <submittedName>
        <fullName evidence="2">Uncharacterized protein</fullName>
    </submittedName>
</protein>
<proteinExistence type="predicted"/>
<dbReference type="EMBL" id="CP021417">
    <property type="protein sequence ID" value="ARU45893.1"/>
    <property type="molecule type" value="Genomic_DNA"/>
</dbReference>
<evidence type="ECO:0000256" key="1">
    <source>
        <dbReference type="SAM" id="MobiDB-lite"/>
    </source>
</evidence>
<organism evidence="2">
    <name type="scientific">Corynebacterium silvaticum</name>
    <dbReference type="NCBI Taxonomy" id="2320431"/>
    <lineage>
        <taxon>Bacteria</taxon>
        <taxon>Bacillati</taxon>
        <taxon>Actinomycetota</taxon>
        <taxon>Actinomycetes</taxon>
        <taxon>Mycobacteriales</taxon>
        <taxon>Corynebacteriaceae</taxon>
        <taxon>Corynebacterium</taxon>
    </lineage>
</organism>
<sequence length="120" mass="12984">MAHFRRVVRVLRLLHRPQTPSASGIRLDRGPRDKLVAWLAAARGVRLRAPGAGYGRGMPDTPTTSTGRTLLDALVEVNGAEEPTAGQLDRMAAAYHAHPGAPRQSEYPARRPRGGGSFPR</sequence>
<feature type="region of interest" description="Disordered" evidence="1">
    <location>
        <begin position="95"/>
        <end position="120"/>
    </location>
</feature>
<evidence type="ECO:0000313" key="2">
    <source>
        <dbReference type="EMBL" id="ARU45893.1"/>
    </source>
</evidence>